<feature type="transmembrane region" description="Helical" evidence="10">
    <location>
        <begin position="225"/>
        <end position="243"/>
    </location>
</feature>
<dbReference type="HOGENOM" id="CLU_038102_2_1_7"/>
<evidence type="ECO:0000256" key="3">
    <source>
        <dbReference type="ARBA" id="ARBA00022448"/>
    </source>
</evidence>
<feature type="transmembrane region" description="Helical" evidence="10">
    <location>
        <begin position="385"/>
        <end position="407"/>
    </location>
</feature>
<dbReference type="Pfam" id="PF03222">
    <property type="entry name" value="Trp_Tyr_perm"/>
    <property type="match status" value="1"/>
</dbReference>
<evidence type="ECO:0000256" key="9">
    <source>
        <dbReference type="ARBA" id="ARBA00023136"/>
    </source>
</evidence>
<keyword evidence="6 10" id="KW-0812">Transmembrane</keyword>
<keyword evidence="4" id="KW-1003">Cell membrane</keyword>
<dbReference type="InterPro" id="IPR018227">
    <property type="entry name" value="Amino_acid_transport_2"/>
</dbReference>
<organism evidence="11 12">
    <name type="scientific">Bilophila wadsworthia (strain 3_1_6)</name>
    <dbReference type="NCBI Taxonomy" id="563192"/>
    <lineage>
        <taxon>Bacteria</taxon>
        <taxon>Pseudomonadati</taxon>
        <taxon>Thermodesulfobacteriota</taxon>
        <taxon>Desulfovibrionia</taxon>
        <taxon>Desulfovibrionales</taxon>
        <taxon>Desulfovibrionaceae</taxon>
        <taxon>Bilophila</taxon>
    </lineage>
</organism>
<evidence type="ECO:0000256" key="8">
    <source>
        <dbReference type="ARBA" id="ARBA00022989"/>
    </source>
</evidence>
<evidence type="ECO:0000256" key="1">
    <source>
        <dbReference type="ARBA" id="ARBA00004429"/>
    </source>
</evidence>
<dbReference type="AlphaFoldDB" id="E5Y534"/>
<dbReference type="GO" id="GO:0003333">
    <property type="term" value="P:amino acid transmembrane transport"/>
    <property type="evidence" value="ECO:0007669"/>
    <property type="project" value="InterPro"/>
</dbReference>
<dbReference type="OrthoDB" id="18749at2"/>
<evidence type="ECO:0000313" key="11">
    <source>
        <dbReference type="EMBL" id="EFV44801.2"/>
    </source>
</evidence>
<keyword evidence="12" id="KW-1185">Reference proteome</keyword>
<feature type="transmembrane region" description="Helical" evidence="10">
    <location>
        <begin position="285"/>
        <end position="306"/>
    </location>
</feature>
<protein>
    <submittedName>
        <fullName evidence="11">Aromatic amino acid transporter</fullName>
    </submittedName>
</protein>
<dbReference type="InterPro" id="IPR013059">
    <property type="entry name" value="Trp_tyr_transpt"/>
</dbReference>
<keyword evidence="3" id="KW-0813">Transport</keyword>
<dbReference type="RefSeq" id="WP_016360805.1">
    <property type="nucleotide sequence ID" value="NZ_KE150238.1"/>
</dbReference>
<gene>
    <name evidence="11" type="ORF">HMPREF0179_01297</name>
</gene>
<reference evidence="11 12" key="2">
    <citation type="submission" date="2013-04" db="EMBL/GenBank/DDBJ databases">
        <title>The Genome Sequence of Bilophila wadsworthia 3_1_6.</title>
        <authorList>
            <consortium name="The Broad Institute Genomics Platform"/>
            <person name="Earl A."/>
            <person name="Ward D."/>
            <person name="Feldgarden M."/>
            <person name="Gevers D."/>
            <person name="Sibley C."/>
            <person name="Strauss J."/>
            <person name="Allen-Vercoe E."/>
            <person name="Walker B."/>
            <person name="Young S."/>
            <person name="Zeng Q."/>
            <person name="Gargeya S."/>
            <person name="Fitzgerald M."/>
            <person name="Haas B."/>
            <person name="Abouelleil A."/>
            <person name="Allen A.W."/>
            <person name="Alvarado L."/>
            <person name="Arachchi H.M."/>
            <person name="Berlin A.M."/>
            <person name="Chapman S.B."/>
            <person name="Gainer-Dewar J."/>
            <person name="Goldberg J."/>
            <person name="Griggs A."/>
            <person name="Gujja S."/>
            <person name="Hansen M."/>
            <person name="Howarth C."/>
            <person name="Imamovic A."/>
            <person name="Ireland A."/>
            <person name="Larimer J."/>
            <person name="McCowan C."/>
            <person name="Murphy C."/>
            <person name="Pearson M."/>
            <person name="Poon T.W."/>
            <person name="Priest M."/>
            <person name="Roberts A."/>
            <person name="Saif S."/>
            <person name="Shea T."/>
            <person name="Sisk P."/>
            <person name="Sykes S."/>
            <person name="Wortman J."/>
            <person name="Nusbaum C."/>
            <person name="Birren B."/>
        </authorList>
    </citation>
    <scope>NUCLEOTIDE SEQUENCE [LARGE SCALE GENOMIC DNA]</scope>
    <source>
        <strain evidence="11 12">3_1_6</strain>
    </source>
</reference>
<dbReference type="PANTHER" id="PTHR46997">
    <property type="entry name" value="LOW AFFINITY TRYPTOPHAN PERMEASE-RELATED"/>
    <property type="match status" value="1"/>
</dbReference>
<dbReference type="EMBL" id="ADCP02000001">
    <property type="protein sequence ID" value="EFV44801.2"/>
    <property type="molecule type" value="Genomic_DNA"/>
</dbReference>
<dbReference type="NCBIfam" id="TIGR00837">
    <property type="entry name" value="araaP"/>
    <property type="match status" value="1"/>
</dbReference>
<accession>E5Y534</accession>
<feature type="transmembrane region" description="Helical" evidence="10">
    <location>
        <begin position="35"/>
        <end position="57"/>
    </location>
</feature>
<comment type="subcellular location">
    <subcellularLocation>
        <location evidence="1">Cell inner membrane</location>
        <topology evidence="1">Multi-pass membrane protein</topology>
    </subcellularLocation>
</comment>
<feature type="transmembrane region" description="Helical" evidence="10">
    <location>
        <begin position="121"/>
        <end position="140"/>
    </location>
</feature>
<keyword evidence="9 10" id="KW-0472">Membrane</keyword>
<sequence length="411" mass="43822">MGSQGNVLGGTMIIAGTAIGAGMLALPMISAGMWIYWSLLLMVLTWMLMLRASQAILEVNLHYEPGSSFHTLVQDTLGPVWSTINGLAVAFVLYILVYAYVSGGGSTVQQTVMAVTGNDPGMMGSSLFFSLILMACVWWSTRFVDRLSVILMGGMVLTFILSMTGMLSQIRLPVLLDLGENGSGGGAAIFIWCALSTYLTSFCFHASVPSLVKYFGKRPADINKCLRYGTLIALVCYVAWIVAADGIISRGQFKAVIAAGGNVGDLIRAAGSGIDSSFILRMLEAFSFFAVATSFLGAGLGLFDYMADLCKFDDSVMGRAKTTLVTFLPPLLGGLIKPDGFLAAIGWAGLAATIWSVIVPALMLRASRKKFPAAAYSAPGGSLTIYVLLVYGCITAVCHILFVLHYLPMYE</sequence>
<dbReference type="STRING" id="563192.HMPREF0179_01297"/>
<keyword evidence="5" id="KW-0997">Cell inner membrane</keyword>
<feature type="transmembrane region" description="Helical" evidence="10">
    <location>
        <begin position="147"/>
        <end position="167"/>
    </location>
</feature>
<feature type="transmembrane region" description="Helical" evidence="10">
    <location>
        <begin position="342"/>
        <end position="364"/>
    </location>
</feature>
<dbReference type="Gene3D" id="1.20.1740.10">
    <property type="entry name" value="Amino acid/polyamine transporter I"/>
    <property type="match status" value="1"/>
</dbReference>
<dbReference type="PRINTS" id="PR00166">
    <property type="entry name" value="AROAAPRMEASE"/>
</dbReference>
<dbReference type="Proteomes" id="UP000006034">
    <property type="component" value="Unassembled WGS sequence"/>
</dbReference>
<dbReference type="PANTHER" id="PTHR46997:SF1">
    <property type="entry name" value="LOW AFFINITY TRYPTOPHAN PERMEASE-RELATED"/>
    <property type="match status" value="1"/>
</dbReference>
<dbReference type="GO" id="GO:0015173">
    <property type="term" value="F:aromatic amino acid transmembrane transporter activity"/>
    <property type="evidence" value="ECO:0007669"/>
    <property type="project" value="InterPro"/>
</dbReference>
<dbReference type="GO" id="GO:0005886">
    <property type="term" value="C:plasma membrane"/>
    <property type="evidence" value="ECO:0007669"/>
    <property type="project" value="UniProtKB-SubCell"/>
</dbReference>
<evidence type="ECO:0000256" key="6">
    <source>
        <dbReference type="ARBA" id="ARBA00022692"/>
    </source>
</evidence>
<evidence type="ECO:0000256" key="7">
    <source>
        <dbReference type="ARBA" id="ARBA00022970"/>
    </source>
</evidence>
<evidence type="ECO:0000313" key="12">
    <source>
        <dbReference type="Proteomes" id="UP000006034"/>
    </source>
</evidence>
<name>E5Y534_BILW3</name>
<feature type="transmembrane region" description="Helical" evidence="10">
    <location>
        <begin position="78"/>
        <end position="101"/>
    </location>
</feature>
<evidence type="ECO:0000256" key="5">
    <source>
        <dbReference type="ARBA" id="ARBA00022519"/>
    </source>
</evidence>
<evidence type="ECO:0000256" key="4">
    <source>
        <dbReference type="ARBA" id="ARBA00022475"/>
    </source>
</evidence>
<feature type="transmembrane region" description="Helical" evidence="10">
    <location>
        <begin position="7"/>
        <end position="29"/>
    </location>
</feature>
<dbReference type="eggNOG" id="COG0814">
    <property type="taxonomic scope" value="Bacteria"/>
</dbReference>
<keyword evidence="7" id="KW-0029">Amino-acid transport</keyword>
<evidence type="ECO:0000256" key="10">
    <source>
        <dbReference type="SAM" id="Phobius"/>
    </source>
</evidence>
<evidence type="ECO:0000256" key="2">
    <source>
        <dbReference type="ARBA" id="ARBA00005452"/>
    </source>
</evidence>
<feature type="transmembrane region" description="Helical" evidence="10">
    <location>
        <begin position="187"/>
        <end position="204"/>
    </location>
</feature>
<comment type="similarity">
    <text evidence="2">Belongs to the amino acid/polyamine transporter 2 family. Mtr/TnaB/TyrP permease subfamily.</text>
</comment>
<keyword evidence="8 10" id="KW-1133">Transmembrane helix</keyword>
<reference evidence="11 12" key="1">
    <citation type="submission" date="2010-10" db="EMBL/GenBank/DDBJ databases">
        <authorList>
            <consortium name="The Broad Institute Genome Sequencing Platform"/>
            <person name="Ward D."/>
            <person name="Earl A."/>
            <person name="Feldgarden M."/>
            <person name="Young S.K."/>
            <person name="Gargeya S."/>
            <person name="Zeng Q."/>
            <person name="Alvarado L."/>
            <person name="Berlin A."/>
            <person name="Bochicchio J."/>
            <person name="Chapman S.B."/>
            <person name="Chen Z."/>
            <person name="Freedman E."/>
            <person name="Gellesch M."/>
            <person name="Goldberg J."/>
            <person name="Griggs A."/>
            <person name="Gujja S."/>
            <person name="Heilman E."/>
            <person name="Heiman D."/>
            <person name="Howarth C."/>
            <person name="Mehta T."/>
            <person name="Neiman D."/>
            <person name="Pearson M."/>
            <person name="Roberts A."/>
            <person name="Saif S."/>
            <person name="Shea T."/>
            <person name="Shenoy N."/>
            <person name="Sisk P."/>
            <person name="Stolte C."/>
            <person name="Sykes S."/>
            <person name="White J."/>
            <person name="Yandava C."/>
            <person name="Allen-Vercoe E."/>
            <person name="Sibley C."/>
            <person name="Ambrose C.E."/>
            <person name="Strauss J."/>
            <person name="Daigneault M."/>
            <person name="Haas B."/>
            <person name="Nusbaum C."/>
            <person name="Birren B."/>
        </authorList>
    </citation>
    <scope>NUCLEOTIDE SEQUENCE [LARGE SCALE GENOMIC DNA]</scope>
    <source>
        <strain evidence="11 12">3_1_6</strain>
    </source>
</reference>
<comment type="caution">
    <text evidence="11">The sequence shown here is derived from an EMBL/GenBank/DDBJ whole genome shotgun (WGS) entry which is preliminary data.</text>
</comment>
<proteinExistence type="inferred from homology"/>
<dbReference type="GeneID" id="78086425"/>